<keyword evidence="9" id="KW-1185">Reference proteome</keyword>
<dbReference type="GO" id="GO:0005576">
    <property type="term" value="C:extracellular region"/>
    <property type="evidence" value="ECO:0007669"/>
    <property type="project" value="UniProtKB-SubCell"/>
</dbReference>
<feature type="signal peptide" evidence="7">
    <location>
        <begin position="1"/>
        <end position="28"/>
    </location>
</feature>
<dbReference type="PANTHER" id="PTHR28553">
    <property type="entry name" value="NEUROPEPTIDE B"/>
    <property type="match status" value="1"/>
</dbReference>
<name>A0AAV7LZS4_PLEWA</name>
<feature type="region of interest" description="Disordered" evidence="6">
    <location>
        <begin position="186"/>
        <end position="229"/>
    </location>
</feature>
<dbReference type="PANTHER" id="PTHR28553:SF2">
    <property type="entry name" value="NEUROPEPTIDE W"/>
    <property type="match status" value="1"/>
</dbReference>
<feature type="chain" id="PRO_5043933471" evidence="7">
    <location>
        <begin position="29"/>
        <end position="429"/>
    </location>
</feature>
<evidence type="ECO:0000256" key="7">
    <source>
        <dbReference type="SAM" id="SignalP"/>
    </source>
</evidence>
<reference evidence="8" key="1">
    <citation type="journal article" date="2022" name="bioRxiv">
        <title>Sequencing and chromosome-scale assembly of the giantPleurodeles waltlgenome.</title>
        <authorList>
            <person name="Brown T."/>
            <person name="Elewa A."/>
            <person name="Iarovenko S."/>
            <person name="Subramanian E."/>
            <person name="Araus A.J."/>
            <person name="Petzold A."/>
            <person name="Susuki M."/>
            <person name="Suzuki K.-i.T."/>
            <person name="Hayashi T."/>
            <person name="Toyoda A."/>
            <person name="Oliveira C."/>
            <person name="Osipova E."/>
            <person name="Leigh N.D."/>
            <person name="Simon A."/>
            <person name="Yun M.H."/>
        </authorList>
    </citation>
    <scope>NUCLEOTIDE SEQUENCE</scope>
    <source>
        <strain evidence="8">20211129_DDA</strain>
        <tissue evidence="8">Liver</tissue>
    </source>
</reference>
<accession>A0AAV7LZS4</accession>
<keyword evidence="5 7" id="KW-0732">Signal</keyword>
<dbReference type="InterPro" id="IPR013297">
    <property type="entry name" value="Neuropept_BW_pre"/>
</dbReference>
<evidence type="ECO:0000313" key="9">
    <source>
        <dbReference type="Proteomes" id="UP001066276"/>
    </source>
</evidence>
<gene>
    <name evidence="8" type="ORF">NDU88_001189</name>
</gene>
<dbReference type="Pfam" id="PF15180">
    <property type="entry name" value="NPBW"/>
    <property type="match status" value="1"/>
</dbReference>
<keyword evidence="4" id="KW-0165">Cleavage on pair of basic residues</keyword>
<feature type="region of interest" description="Disordered" evidence="6">
    <location>
        <begin position="76"/>
        <end position="97"/>
    </location>
</feature>
<keyword evidence="3" id="KW-0964">Secreted</keyword>
<dbReference type="EMBL" id="JANPWB010000014">
    <property type="protein sequence ID" value="KAJ1096040.1"/>
    <property type="molecule type" value="Genomic_DNA"/>
</dbReference>
<evidence type="ECO:0000256" key="3">
    <source>
        <dbReference type="ARBA" id="ARBA00022525"/>
    </source>
</evidence>
<dbReference type="GO" id="GO:0007631">
    <property type="term" value="P:feeding behavior"/>
    <property type="evidence" value="ECO:0007669"/>
    <property type="project" value="TreeGrafter"/>
</dbReference>
<feature type="compositionally biased region" description="Acidic residues" evidence="6">
    <location>
        <begin position="87"/>
        <end position="96"/>
    </location>
</feature>
<sequence length="429" mass="47707">MFLIPNVGGSWALLVLLALLQEPGPGSAWYKHAASRRYHTVGRASGLLMGVRRSPYMWRRQEGEVDPALTLGLEQAGGSQAERGGETDSEEKDGDTDPTYVMATRVLAGLERDMQPPFNKPTSQKIGMDAGTQEPIHEGHAVHAPLKYILALHHSWNPEQIDRMQNPILSQFPVEPDMDTSVPLGTWLPEGTRPNKGIAESSSKRTPEETGMESPNDGMSIAEPSMGRSRKTPTQYILALYRKLTPKEIQPDNSMDAPYNKLTPQESGAGRDIKITKQYPLGLHNKQTPEEPVIEQGRSETQWFMVPPYSKQTVQEEGVASGLMRPSRKWNPEKTYSGKPGSLTKRTPRDLIGYIIAPFTSWASERIDMVSGMQTPLRTGKDGYLPSTFTKVNEEETGVNKKSLHPNLKWSQEGMERDMQPPNAYLMGA</sequence>
<proteinExistence type="inferred from homology"/>
<feature type="region of interest" description="Disordered" evidence="6">
    <location>
        <begin position="325"/>
        <end position="344"/>
    </location>
</feature>
<evidence type="ECO:0000256" key="6">
    <source>
        <dbReference type="SAM" id="MobiDB-lite"/>
    </source>
</evidence>
<dbReference type="AlphaFoldDB" id="A0AAV7LZS4"/>
<comment type="caution">
    <text evidence="8">The sequence shown here is derived from an EMBL/GenBank/DDBJ whole genome shotgun (WGS) entry which is preliminary data.</text>
</comment>
<evidence type="ECO:0000256" key="2">
    <source>
        <dbReference type="ARBA" id="ARBA00005292"/>
    </source>
</evidence>
<comment type="similarity">
    <text evidence="2">Belongs to the neuropeptide B/W family.</text>
</comment>
<protein>
    <submittedName>
        <fullName evidence="8">Uncharacterized protein</fullName>
    </submittedName>
</protein>
<dbReference type="Proteomes" id="UP001066276">
    <property type="component" value="Chromosome 10"/>
</dbReference>
<dbReference type="GO" id="GO:0001664">
    <property type="term" value="F:G protein-coupled receptor binding"/>
    <property type="evidence" value="ECO:0007669"/>
    <property type="project" value="InterPro"/>
</dbReference>
<evidence type="ECO:0000313" key="8">
    <source>
        <dbReference type="EMBL" id="KAJ1096040.1"/>
    </source>
</evidence>
<evidence type="ECO:0000256" key="4">
    <source>
        <dbReference type="ARBA" id="ARBA00022685"/>
    </source>
</evidence>
<evidence type="ECO:0000256" key="5">
    <source>
        <dbReference type="ARBA" id="ARBA00022729"/>
    </source>
</evidence>
<dbReference type="PRINTS" id="PR01888">
    <property type="entry name" value="NROPEPTIDEBW"/>
</dbReference>
<dbReference type="GO" id="GO:0007186">
    <property type="term" value="P:G protein-coupled receptor signaling pathway"/>
    <property type="evidence" value="ECO:0007669"/>
    <property type="project" value="TreeGrafter"/>
</dbReference>
<organism evidence="8 9">
    <name type="scientific">Pleurodeles waltl</name>
    <name type="common">Iberian ribbed newt</name>
    <dbReference type="NCBI Taxonomy" id="8319"/>
    <lineage>
        <taxon>Eukaryota</taxon>
        <taxon>Metazoa</taxon>
        <taxon>Chordata</taxon>
        <taxon>Craniata</taxon>
        <taxon>Vertebrata</taxon>
        <taxon>Euteleostomi</taxon>
        <taxon>Amphibia</taxon>
        <taxon>Batrachia</taxon>
        <taxon>Caudata</taxon>
        <taxon>Salamandroidea</taxon>
        <taxon>Salamandridae</taxon>
        <taxon>Pleurodelinae</taxon>
        <taxon>Pleurodeles</taxon>
    </lineage>
</organism>
<comment type="subcellular location">
    <subcellularLocation>
        <location evidence="1">Secreted</location>
    </subcellularLocation>
</comment>
<evidence type="ECO:0000256" key="1">
    <source>
        <dbReference type="ARBA" id="ARBA00004613"/>
    </source>
</evidence>